<reference evidence="2" key="1">
    <citation type="journal article" date="2019" name="Int. J. Syst. Evol. Microbiol.">
        <title>The Global Catalogue of Microorganisms (GCM) 10K type strain sequencing project: providing services to taxonomists for standard genome sequencing and annotation.</title>
        <authorList>
            <consortium name="The Broad Institute Genomics Platform"/>
            <consortium name="The Broad Institute Genome Sequencing Center for Infectious Disease"/>
            <person name="Wu L."/>
            <person name="Ma J."/>
        </authorList>
    </citation>
    <scope>NUCLEOTIDE SEQUENCE [LARGE SCALE GENOMIC DNA]</scope>
    <source>
        <strain evidence="2">CGMCC 1.16455</strain>
    </source>
</reference>
<dbReference type="Proteomes" id="UP001595937">
    <property type="component" value="Unassembled WGS sequence"/>
</dbReference>
<organism evidence="1 2">
    <name type="scientific">Brachybacterium tyrofermentans</name>
    <dbReference type="NCBI Taxonomy" id="47848"/>
    <lineage>
        <taxon>Bacteria</taxon>
        <taxon>Bacillati</taxon>
        <taxon>Actinomycetota</taxon>
        <taxon>Actinomycetes</taxon>
        <taxon>Micrococcales</taxon>
        <taxon>Dermabacteraceae</taxon>
        <taxon>Brachybacterium</taxon>
    </lineage>
</organism>
<name>A0ABW0FH33_9MICO</name>
<evidence type="ECO:0008006" key="3">
    <source>
        <dbReference type="Google" id="ProtNLM"/>
    </source>
</evidence>
<proteinExistence type="predicted"/>
<accession>A0ABW0FH33</accession>
<dbReference type="EMBL" id="JBHSLN010000020">
    <property type="protein sequence ID" value="MFC5297170.1"/>
    <property type="molecule type" value="Genomic_DNA"/>
</dbReference>
<evidence type="ECO:0000313" key="2">
    <source>
        <dbReference type="Proteomes" id="UP001595937"/>
    </source>
</evidence>
<evidence type="ECO:0000313" key="1">
    <source>
        <dbReference type="EMBL" id="MFC5297170.1"/>
    </source>
</evidence>
<gene>
    <name evidence="1" type="ORF">ACFPK8_06570</name>
</gene>
<dbReference type="RefSeq" id="WP_226850691.1">
    <property type="nucleotide sequence ID" value="NZ_BAAAIR010000038.1"/>
</dbReference>
<protein>
    <recommendedName>
        <fullName evidence="3">Antitoxin Xre/MbcA/ParS-like toxin-binding domain-containing protein</fullName>
    </recommendedName>
</protein>
<sequence length="138" mass="14788">MVPTTSSAAPSTGAGAIHDSAYRRAIALDIRELTRRLNASLGGTLVSALAGSSDTKSSHRWAKATGPQPRPETIKRLVFAYEQWQKVAEAEGEHVARVWFIGANPWLGYDTPVNAIREGRLPEVATAAEALVDDTFSG</sequence>
<keyword evidence="2" id="KW-1185">Reference proteome</keyword>
<dbReference type="GeneID" id="303297666"/>
<comment type="caution">
    <text evidence="1">The sequence shown here is derived from an EMBL/GenBank/DDBJ whole genome shotgun (WGS) entry which is preliminary data.</text>
</comment>